<protein>
    <recommendedName>
        <fullName evidence="5">Cell surface protein</fullName>
    </recommendedName>
</protein>
<evidence type="ECO:0000256" key="2">
    <source>
        <dbReference type="SAM" id="Phobius"/>
    </source>
</evidence>
<comment type="caution">
    <text evidence="3">The sequence shown here is derived from an EMBL/GenBank/DDBJ whole genome shotgun (WGS) entry which is preliminary data.</text>
</comment>
<keyword evidence="2" id="KW-1133">Transmembrane helix</keyword>
<feature type="transmembrane region" description="Helical" evidence="2">
    <location>
        <begin position="12"/>
        <end position="32"/>
    </location>
</feature>
<feature type="compositionally biased region" description="Low complexity" evidence="1">
    <location>
        <begin position="186"/>
        <end position="223"/>
    </location>
</feature>
<evidence type="ECO:0000256" key="1">
    <source>
        <dbReference type="SAM" id="MobiDB-lite"/>
    </source>
</evidence>
<name>A0ABW9P6D4_9LACO</name>
<reference evidence="3 4" key="1">
    <citation type="journal article" date="2019" name="Syst. Appl. Microbiol.">
        <title>Polyphasic characterization of two novel Lactobacillus spp. isolated from blown salami packages: Description of Lactobacillus halodurans sp. nov. and Lactobacillus salsicarnum sp. nov.</title>
        <authorList>
            <person name="Schuster J.A."/>
            <person name="Klingl A."/>
            <person name="Vogel R.F."/>
            <person name="Ehrmann M.A."/>
        </authorList>
    </citation>
    <scope>NUCLEOTIDE SEQUENCE [LARGE SCALE GENOMIC DNA]</scope>
    <source>
        <strain evidence="3 4">TMW 1.2098</strain>
    </source>
</reference>
<keyword evidence="4" id="KW-1185">Reference proteome</keyword>
<organism evidence="3 4">
    <name type="scientific">Companilactobacillus mishanensis</name>
    <dbReference type="NCBI Taxonomy" id="2486008"/>
    <lineage>
        <taxon>Bacteria</taxon>
        <taxon>Bacillati</taxon>
        <taxon>Bacillota</taxon>
        <taxon>Bacilli</taxon>
        <taxon>Lactobacillales</taxon>
        <taxon>Lactobacillaceae</taxon>
        <taxon>Companilactobacillus</taxon>
    </lineage>
</organism>
<feature type="region of interest" description="Disordered" evidence="1">
    <location>
        <begin position="172"/>
        <end position="238"/>
    </location>
</feature>
<keyword evidence="2" id="KW-0472">Membrane</keyword>
<dbReference type="EMBL" id="VDFN01000002">
    <property type="protein sequence ID" value="MQS44755.1"/>
    <property type="molecule type" value="Genomic_DNA"/>
</dbReference>
<feature type="compositionally biased region" description="Polar residues" evidence="1">
    <location>
        <begin position="224"/>
        <end position="238"/>
    </location>
</feature>
<sequence length="238" mass="26036">MTIFGEGSLLKKIITWVSMIVIVLPIVAYSTVEVAEAAIYNNAGKYGNVDPSVPLKTTTRNPDNIVSLSMTTKKGVPVMRLNISTSSHDVIKKGDQLDIKFNGKNVDTSKIKELAAQKNNSLYDIDKKGDNLLVNFKKDSTSGNYQEVFAIATKNVKADTKASATFAGKNINIDNNNIKSNYRAPQKQQKQNQTQRTTNNNQRSNNSQQQQKATTQSAANSSNDSEAQASRSQNGTSQ</sequence>
<gene>
    <name evidence="3" type="ORF">FHL03_04555</name>
</gene>
<proteinExistence type="predicted"/>
<keyword evidence="2" id="KW-0812">Transmembrane</keyword>
<evidence type="ECO:0000313" key="4">
    <source>
        <dbReference type="Proteomes" id="UP000436655"/>
    </source>
</evidence>
<evidence type="ECO:0000313" key="3">
    <source>
        <dbReference type="EMBL" id="MQS44755.1"/>
    </source>
</evidence>
<dbReference type="Proteomes" id="UP000436655">
    <property type="component" value="Unassembled WGS sequence"/>
</dbReference>
<dbReference type="RefSeq" id="WP_153494222.1">
    <property type="nucleotide sequence ID" value="NZ_VDFN01000002.1"/>
</dbReference>
<evidence type="ECO:0008006" key="5">
    <source>
        <dbReference type="Google" id="ProtNLM"/>
    </source>
</evidence>
<accession>A0ABW9P6D4</accession>